<gene>
    <name evidence="3" type="ORF">GCK32_009268</name>
    <name evidence="2" type="ORF">GCK32_017798</name>
</gene>
<keyword evidence="1" id="KW-0472">Membrane</keyword>
<dbReference type="EMBL" id="WIXE01022100">
    <property type="protein sequence ID" value="KAK5967794.1"/>
    <property type="molecule type" value="Genomic_DNA"/>
</dbReference>
<evidence type="ECO:0000256" key="1">
    <source>
        <dbReference type="SAM" id="Phobius"/>
    </source>
</evidence>
<reference evidence="3 4" key="1">
    <citation type="submission" date="2019-10" db="EMBL/GenBank/DDBJ databases">
        <title>Assembly and Annotation for the nematode Trichostrongylus colubriformis.</title>
        <authorList>
            <person name="Martin J."/>
        </authorList>
    </citation>
    <scope>NUCLEOTIDE SEQUENCE [LARGE SCALE GENOMIC DNA]</scope>
    <source>
        <strain evidence="3">G859</strain>
        <tissue evidence="3">Whole worm</tissue>
    </source>
</reference>
<name>A0AAN8G4B0_TRICO</name>
<proteinExistence type="predicted"/>
<dbReference type="EMBL" id="WIXE01004236">
    <property type="protein sequence ID" value="KAK5983215.1"/>
    <property type="molecule type" value="Genomic_DNA"/>
</dbReference>
<sequence>MYINRDHARTLYKSREHRSSSVSFAPVSTAMILVSATYLLLVVPYMMSKECCKIEYTANENLKELKTRLEHYVNGQYALGGEKKLPSDAVAAVCTFNVTGGKQSFAVSVTIANKVDFFHVRSSPRMWSIKPIGQAEYEGFVKC</sequence>
<dbReference type="AlphaFoldDB" id="A0AAN8G4B0"/>
<evidence type="ECO:0000313" key="2">
    <source>
        <dbReference type="EMBL" id="KAK5967794.1"/>
    </source>
</evidence>
<protein>
    <submittedName>
        <fullName evidence="3">Uncharacterized protein</fullName>
    </submittedName>
</protein>
<evidence type="ECO:0000313" key="3">
    <source>
        <dbReference type="EMBL" id="KAK5983215.1"/>
    </source>
</evidence>
<evidence type="ECO:0000313" key="4">
    <source>
        <dbReference type="Proteomes" id="UP001331761"/>
    </source>
</evidence>
<dbReference type="Proteomes" id="UP001331761">
    <property type="component" value="Unassembled WGS sequence"/>
</dbReference>
<feature type="transmembrane region" description="Helical" evidence="1">
    <location>
        <begin position="21"/>
        <end position="47"/>
    </location>
</feature>
<comment type="caution">
    <text evidence="3">The sequence shown here is derived from an EMBL/GenBank/DDBJ whole genome shotgun (WGS) entry which is preliminary data.</text>
</comment>
<organism evidence="3 4">
    <name type="scientific">Trichostrongylus colubriformis</name>
    <name type="common">Black scour worm</name>
    <dbReference type="NCBI Taxonomy" id="6319"/>
    <lineage>
        <taxon>Eukaryota</taxon>
        <taxon>Metazoa</taxon>
        <taxon>Ecdysozoa</taxon>
        <taxon>Nematoda</taxon>
        <taxon>Chromadorea</taxon>
        <taxon>Rhabditida</taxon>
        <taxon>Rhabditina</taxon>
        <taxon>Rhabditomorpha</taxon>
        <taxon>Strongyloidea</taxon>
        <taxon>Trichostrongylidae</taxon>
        <taxon>Trichostrongylus</taxon>
    </lineage>
</organism>
<keyword evidence="4" id="KW-1185">Reference proteome</keyword>
<keyword evidence="1" id="KW-0812">Transmembrane</keyword>
<keyword evidence="1" id="KW-1133">Transmembrane helix</keyword>
<accession>A0AAN8G4B0</accession>